<dbReference type="CDD" id="cd22352">
    <property type="entry name" value="RecB_C-like"/>
    <property type="match status" value="1"/>
</dbReference>
<dbReference type="GO" id="GO:0005829">
    <property type="term" value="C:cytosol"/>
    <property type="evidence" value="ECO:0007669"/>
    <property type="project" value="TreeGrafter"/>
</dbReference>
<dbReference type="GO" id="GO:0005524">
    <property type="term" value="F:ATP binding"/>
    <property type="evidence" value="ECO:0007669"/>
    <property type="project" value="UniProtKB-UniRule"/>
</dbReference>
<dbReference type="Pfam" id="PF13361">
    <property type="entry name" value="UvrD_C"/>
    <property type="match status" value="1"/>
</dbReference>
<dbReference type="EMBL" id="CP000482">
    <property type="protein sequence ID" value="ABK99757.1"/>
    <property type="molecule type" value="Genomic_DNA"/>
</dbReference>
<dbReference type="PROSITE" id="PS51217">
    <property type="entry name" value="UVRD_HELICASE_CTER"/>
    <property type="match status" value="1"/>
</dbReference>
<keyword evidence="21" id="KW-1185">Reference proteome</keyword>
<evidence type="ECO:0000256" key="11">
    <source>
        <dbReference type="ARBA" id="ARBA00023204"/>
    </source>
</evidence>
<dbReference type="GO" id="GO:0009338">
    <property type="term" value="C:exodeoxyribonuclease V complex"/>
    <property type="evidence" value="ECO:0007669"/>
    <property type="project" value="TreeGrafter"/>
</dbReference>
<keyword evidence="9" id="KW-0460">Magnesium</keyword>
<dbReference type="OrthoDB" id="9810135at2"/>
<dbReference type="eggNOG" id="COG1074">
    <property type="taxonomic scope" value="Bacteria"/>
</dbReference>
<evidence type="ECO:0000256" key="2">
    <source>
        <dbReference type="ARBA" id="ARBA00022723"/>
    </source>
</evidence>
<keyword evidence="1" id="KW-0540">Nuclease</keyword>
<keyword evidence="10" id="KW-0238">DNA-binding</keyword>
<dbReference type="AlphaFoldDB" id="A1AQY7"/>
<protein>
    <recommendedName>
        <fullName evidence="14">DNA 3'-5' helicase</fullName>
        <ecNumber evidence="14">5.6.2.4</ecNumber>
    </recommendedName>
</protein>
<dbReference type="EC" id="5.6.2.4" evidence="14"/>
<feature type="binding site" evidence="16">
    <location>
        <begin position="19"/>
        <end position="26"/>
    </location>
    <ligand>
        <name>ATP</name>
        <dbReference type="ChEBI" id="CHEBI:30616"/>
    </ligand>
</feature>
<evidence type="ECO:0000256" key="5">
    <source>
        <dbReference type="ARBA" id="ARBA00022801"/>
    </source>
</evidence>
<dbReference type="Pfam" id="PF00580">
    <property type="entry name" value="UvrD-helicase"/>
    <property type="match status" value="2"/>
</dbReference>
<proteinExistence type="inferred from homology"/>
<dbReference type="InterPro" id="IPR000212">
    <property type="entry name" value="DNA_helicase_UvrD/REP"/>
</dbReference>
<evidence type="ECO:0000256" key="6">
    <source>
        <dbReference type="ARBA" id="ARBA00022806"/>
    </source>
</evidence>
<reference evidence="20 21" key="1">
    <citation type="submission" date="2006-10" db="EMBL/GenBank/DDBJ databases">
        <title>Complete sequence of chromosome of Pelobacter propionicus DSM 2379.</title>
        <authorList>
            <consortium name="US DOE Joint Genome Institute"/>
            <person name="Copeland A."/>
            <person name="Lucas S."/>
            <person name="Lapidus A."/>
            <person name="Barry K."/>
            <person name="Detter J.C."/>
            <person name="Glavina del Rio T."/>
            <person name="Hammon N."/>
            <person name="Israni S."/>
            <person name="Dalin E."/>
            <person name="Tice H."/>
            <person name="Pitluck S."/>
            <person name="Saunders E."/>
            <person name="Brettin T."/>
            <person name="Bruce D."/>
            <person name="Han C."/>
            <person name="Tapia R."/>
            <person name="Schmutz J."/>
            <person name="Larimer F."/>
            <person name="Land M."/>
            <person name="Hauser L."/>
            <person name="Kyrpides N."/>
            <person name="Kim E."/>
            <person name="Lovley D."/>
            <person name="Richardson P."/>
        </authorList>
    </citation>
    <scope>NUCLEOTIDE SEQUENCE [LARGE SCALE GENOMIC DNA]</scope>
    <source>
        <strain evidence="21">DSM 2379 / NBRC 103807 / OttBd1</strain>
    </source>
</reference>
<feature type="region of interest" description="Disordered" evidence="17">
    <location>
        <begin position="926"/>
        <end position="952"/>
    </location>
</feature>
<evidence type="ECO:0000313" key="21">
    <source>
        <dbReference type="Proteomes" id="UP000006732"/>
    </source>
</evidence>
<dbReference type="Proteomes" id="UP000006732">
    <property type="component" value="Chromosome"/>
</dbReference>
<evidence type="ECO:0000256" key="13">
    <source>
        <dbReference type="ARBA" id="ARBA00034617"/>
    </source>
</evidence>
<dbReference type="PANTHER" id="PTHR11070">
    <property type="entry name" value="UVRD / RECB / PCRA DNA HELICASE FAMILY MEMBER"/>
    <property type="match status" value="1"/>
</dbReference>
<keyword evidence="6 16" id="KW-0347">Helicase</keyword>
<keyword evidence="8 16" id="KW-0067">ATP-binding</keyword>
<evidence type="ECO:0000256" key="17">
    <source>
        <dbReference type="SAM" id="MobiDB-lite"/>
    </source>
</evidence>
<gene>
    <name evidence="20" type="ordered locus">Ppro_2149</name>
</gene>
<evidence type="ECO:0000256" key="14">
    <source>
        <dbReference type="ARBA" id="ARBA00034808"/>
    </source>
</evidence>
<dbReference type="InterPro" id="IPR027417">
    <property type="entry name" value="P-loop_NTPase"/>
</dbReference>
<dbReference type="SUPFAM" id="SSF52540">
    <property type="entry name" value="P-loop containing nucleoside triphosphate hydrolases"/>
    <property type="match status" value="1"/>
</dbReference>
<keyword evidence="4" id="KW-0227">DNA damage</keyword>
<evidence type="ECO:0000256" key="4">
    <source>
        <dbReference type="ARBA" id="ARBA00022763"/>
    </source>
</evidence>
<evidence type="ECO:0000256" key="7">
    <source>
        <dbReference type="ARBA" id="ARBA00022839"/>
    </source>
</evidence>
<sequence>MRELEHLGIELSGRNLIEASAGTGKTYAIACLYLRLVIESDLTPEQILVVTYTEAATEELRGRIRSRIRQALDTFSGTVSKDPFLLGLVQKVNKEGPGEDIARNRLDRALKSFDLASIFTIHGFCLRALQDNAFESGSLYDTELITDQADLLQEVVDDFWRRTFFSEPAPLLGYALRTKLSPAYSSTFLKGMLGNPKLEILPNFDLGSIPSLQEECETLFSLVKEIWLNSHTEIRELIRSDKGLSRAKGAYNPDTLPPLFEAMDAYARSDNPFDLFSDFSKLCTIGILKGKKPTGAPLSHPFFDLCEQLRQRVGQRFLALKAELLAFAAEHVAARKSERNIRFFDDLLTSLYEALGGPRGDDFALCLRQKYRAALIDEFQDTDPVQFDIFRKIYADPAHPLFLIGDPKQAIYSFRGADIFAYLKAAAGVEATRRFTLTSNWRSAPALLAAFNALFDNDFKPFLFGEIAYHSVASGLEEEGNRLTWAEADDAPLQLWCVPPDEEGKASNVGRANKSVPMAVAAEIARLLRAGMAGEALIDGRPVLPEHIAVIVRSHRQAGYIQEALKNLSIPSVMRSDASIFTTREARQVCTLLAALAAPGNEWKLRAALVTDIFGLTGDDIATLLEEEPLWEEWLSKFQEYHQIWLERGFMVMVQTLLSREGVRGRLLRKPDGERRLTNLLHCCEILHAASQERSLGPEGLAVWFGERISAGDASEGYQIRLETDEKAVKILTIHVSKGLEYPIVFCPFLWAGVRSDEEVVTFHDDFRLVKDYGSADQELHRVLAQKESLAENLRLLYVALTRAKFRCYLVTGKIVDSTGRNRPETSPLAYLFHASATTRNADDTVGQLGQEVKKLSAEEMEQQLRAVAARQQDAISVSSMPEAGGAERYEPFHDGGERLSEKKFNAMIERDWRVSSFTSLASHDLSTTELPDRDEAGAKETALPPLPEADPREKSIFTFPKGAHAGIFLHEIFEKLDFSGSSGEKTTDLVAACLKKHCFGAEWQSTISDMIENVVSTQFSAPEGPFSLSDLRQGKWLAELEFFFPLKFVTSNILKECLGSWSSGCTAVNLQALAQSLRFRPAKGMVRGFMDMVFEHGGRFYLVDWKSNHLGYRVEAYGEKALTSAMDQNLYSLQYLLYTVALNRYLSLRIKEYRYETHFGGVLYLFLRGMDRERGEAFGVFRDTPPAGLIHEVTNCLIQAGG</sequence>
<evidence type="ECO:0000313" key="20">
    <source>
        <dbReference type="EMBL" id="ABK99757.1"/>
    </source>
</evidence>
<evidence type="ECO:0000256" key="10">
    <source>
        <dbReference type="ARBA" id="ARBA00023125"/>
    </source>
</evidence>
<comment type="catalytic activity">
    <reaction evidence="13">
        <text>Couples ATP hydrolysis with the unwinding of duplex DNA by translocating in the 3'-5' direction.</text>
        <dbReference type="EC" id="5.6.2.4"/>
    </reaction>
</comment>
<keyword evidence="3 16" id="KW-0547">Nucleotide-binding</keyword>
<dbReference type="PANTHER" id="PTHR11070:SF23">
    <property type="entry name" value="RECBCD ENZYME SUBUNIT RECB"/>
    <property type="match status" value="1"/>
</dbReference>
<evidence type="ECO:0000256" key="3">
    <source>
        <dbReference type="ARBA" id="ARBA00022741"/>
    </source>
</evidence>
<comment type="catalytic activity">
    <reaction evidence="15">
        <text>ATP + H2O = ADP + phosphate + H(+)</text>
        <dbReference type="Rhea" id="RHEA:13065"/>
        <dbReference type="ChEBI" id="CHEBI:15377"/>
        <dbReference type="ChEBI" id="CHEBI:15378"/>
        <dbReference type="ChEBI" id="CHEBI:30616"/>
        <dbReference type="ChEBI" id="CHEBI:43474"/>
        <dbReference type="ChEBI" id="CHEBI:456216"/>
        <dbReference type="EC" id="5.6.2.4"/>
    </reaction>
</comment>
<organism evidence="20 21">
    <name type="scientific">Pelobacter propionicus (strain DSM 2379 / NBRC 103807 / OttBd1)</name>
    <dbReference type="NCBI Taxonomy" id="338966"/>
    <lineage>
        <taxon>Bacteria</taxon>
        <taxon>Pseudomonadati</taxon>
        <taxon>Thermodesulfobacteriota</taxon>
        <taxon>Desulfuromonadia</taxon>
        <taxon>Desulfuromonadales</taxon>
        <taxon>Desulfuromonadaceae</taxon>
        <taxon>Pelobacter</taxon>
    </lineage>
</organism>
<feature type="domain" description="UvrD-like helicase C-terminal" evidence="19">
    <location>
        <begin position="474"/>
        <end position="739"/>
    </location>
</feature>
<dbReference type="PROSITE" id="PS51198">
    <property type="entry name" value="UVRD_HELICASE_ATP_BIND"/>
    <property type="match status" value="1"/>
</dbReference>
<evidence type="ECO:0000256" key="16">
    <source>
        <dbReference type="PROSITE-ProRule" id="PRU00560"/>
    </source>
</evidence>
<dbReference type="InterPro" id="IPR014016">
    <property type="entry name" value="UvrD-like_ATP-bd"/>
</dbReference>
<dbReference type="SUPFAM" id="SSF52980">
    <property type="entry name" value="Restriction endonuclease-like"/>
    <property type="match status" value="1"/>
</dbReference>
<dbReference type="Gene3D" id="3.40.50.300">
    <property type="entry name" value="P-loop containing nucleotide triphosphate hydrolases"/>
    <property type="match status" value="2"/>
</dbReference>
<dbReference type="RefSeq" id="WP_011736018.1">
    <property type="nucleotide sequence ID" value="NC_008609.1"/>
</dbReference>
<keyword evidence="11" id="KW-0234">DNA repair</keyword>
<evidence type="ECO:0000259" key="19">
    <source>
        <dbReference type="PROSITE" id="PS51217"/>
    </source>
</evidence>
<dbReference type="GO" id="GO:0008854">
    <property type="term" value="F:exodeoxyribonuclease V activity"/>
    <property type="evidence" value="ECO:0007669"/>
    <property type="project" value="InterPro"/>
</dbReference>
<evidence type="ECO:0000256" key="8">
    <source>
        <dbReference type="ARBA" id="ARBA00022840"/>
    </source>
</evidence>
<keyword evidence="5 16" id="KW-0378">Hydrolase</keyword>
<name>A1AQY7_PELPD</name>
<dbReference type="STRING" id="338966.Ppro_2149"/>
<accession>A1AQY7</accession>
<dbReference type="GO" id="GO:0003677">
    <property type="term" value="F:DNA binding"/>
    <property type="evidence" value="ECO:0007669"/>
    <property type="project" value="UniProtKB-KW"/>
</dbReference>
<keyword evidence="2" id="KW-0479">Metal-binding</keyword>
<dbReference type="InterPro" id="IPR011335">
    <property type="entry name" value="Restrct_endonuc-II-like"/>
</dbReference>
<feature type="domain" description="UvrD-like helicase ATP-binding" evidence="18">
    <location>
        <begin position="1"/>
        <end position="444"/>
    </location>
</feature>
<dbReference type="GO" id="GO:0016887">
    <property type="term" value="F:ATP hydrolysis activity"/>
    <property type="evidence" value="ECO:0007669"/>
    <property type="project" value="RHEA"/>
</dbReference>
<evidence type="ECO:0000256" key="12">
    <source>
        <dbReference type="ARBA" id="ARBA00023235"/>
    </source>
</evidence>
<dbReference type="HOGENOM" id="CLU_001114_6_1_7"/>
<dbReference type="InterPro" id="IPR004586">
    <property type="entry name" value="RecB"/>
</dbReference>
<evidence type="ECO:0000259" key="18">
    <source>
        <dbReference type="PROSITE" id="PS51198"/>
    </source>
</evidence>
<dbReference type="NCBIfam" id="TIGR00609">
    <property type="entry name" value="recB"/>
    <property type="match status" value="1"/>
</dbReference>
<dbReference type="InterPro" id="IPR011604">
    <property type="entry name" value="PDDEXK-like_dom_sf"/>
</dbReference>
<evidence type="ECO:0000256" key="9">
    <source>
        <dbReference type="ARBA" id="ARBA00022842"/>
    </source>
</evidence>
<dbReference type="HAMAP" id="MF_01485">
    <property type="entry name" value="RecB"/>
    <property type="match status" value="1"/>
</dbReference>
<dbReference type="InterPro" id="IPR014017">
    <property type="entry name" value="DNA_helicase_UvrD-like_C"/>
</dbReference>
<dbReference type="GO" id="GO:0043138">
    <property type="term" value="F:3'-5' DNA helicase activity"/>
    <property type="evidence" value="ECO:0007669"/>
    <property type="project" value="UniProtKB-EC"/>
</dbReference>
<dbReference type="Gene3D" id="3.90.320.10">
    <property type="match status" value="1"/>
</dbReference>
<dbReference type="Gene3D" id="1.10.486.10">
    <property type="entry name" value="PCRA, domain 4"/>
    <property type="match status" value="1"/>
</dbReference>
<dbReference type="GO" id="GO:0000725">
    <property type="term" value="P:recombinational repair"/>
    <property type="evidence" value="ECO:0007669"/>
    <property type="project" value="TreeGrafter"/>
</dbReference>
<evidence type="ECO:0000256" key="1">
    <source>
        <dbReference type="ARBA" id="ARBA00022722"/>
    </source>
</evidence>
<dbReference type="GO" id="GO:0046872">
    <property type="term" value="F:metal ion binding"/>
    <property type="evidence" value="ECO:0007669"/>
    <property type="project" value="UniProtKB-KW"/>
</dbReference>
<keyword evidence="12" id="KW-0413">Isomerase</keyword>
<evidence type="ECO:0000256" key="15">
    <source>
        <dbReference type="ARBA" id="ARBA00048988"/>
    </source>
</evidence>
<dbReference type="KEGG" id="ppd:Ppro_2149"/>
<dbReference type="Gene3D" id="1.10.3170.10">
    <property type="entry name" value="Recbcd, chain B, domain 2"/>
    <property type="match status" value="1"/>
</dbReference>
<keyword evidence="7" id="KW-0269">Exonuclease</keyword>